<evidence type="ECO:0000259" key="4">
    <source>
        <dbReference type="PROSITE" id="PS50983"/>
    </source>
</evidence>
<dbReference type="SUPFAM" id="SSF53807">
    <property type="entry name" value="Helical backbone' metal receptor"/>
    <property type="match status" value="1"/>
</dbReference>
<feature type="domain" description="Fe/B12 periplasmic-binding" evidence="4">
    <location>
        <begin position="55"/>
        <end position="321"/>
    </location>
</feature>
<evidence type="ECO:0000313" key="5">
    <source>
        <dbReference type="EMBL" id="KTF03660.1"/>
    </source>
</evidence>
<dbReference type="PROSITE" id="PS51257">
    <property type="entry name" value="PROKAR_LIPOPROTEIN"/>
    <property type="match status" value="1"/>
</dbReference>
<dbReference type="AlphaFoldDB" id="A0A0W1KJH9"/>
<comment type="caution">
    <text evidence="5">The sequence shown here is derived from an EMBL/GenBank/DDBJ whole genome shotgun (WGS) entry which is preliminary data.</text>
</comment>
<feature type="signal peptide" evidence="3">
    <location>
        <begin position="1"/>
        <end position="21"/>
    </location>
</feature>
<evidence type="ECO:0000313" key="6">
    <source>
        <dbReference type="Proteomes" id="UP000054404"/>
    </source>
</evidence>
<keyword evidence="3" id="KW-0732">Signal</keyword>
<proteinExistence type="inferred from homology"/>
<dbReference type="PANTHER" id="PTHR30535">
    <property type="entry name" value="VITAMIN B12-BINDING PROTEIN"/>
    <property type="match status" value="1"/>
</dbReference>
<keyword evidence="6" id="KW-1185">Reference proteome</keyword>
<organism evidence="5 6">
    <name type="scientific">Trueperella bernardiae</name>
    <dbReference type="NCBI Taxonomy" id="59561"/>
    <lineage>
        <taxon>Bacteria</taxon>
        <taxon>Bacillati</taxon>
        <taxon>Actinomycetota</taxon>
        <taxon>Actinomycetes</taxon>
        <taxon>Actinomycetales</taxon>
        <taxon>Actinomycetaceae</taxon>
        <taxon>Trueperella</taxon>
    </lineage>
</organism>
<dbReference type="PANTHER" id="PTHR30535:SF4">
    <property type="entry name" value="HEMIN-BINDING PERIPLASMIC PROTEIN HMUT"/>
    <property type="match status" value="1"/>
</dbReference>
<dbReference type="EMBL" id="LNIZ01000007">
    <property type="protein sequence ID" value="KTF03660.1"/>
    <property type="molecule type" value="Genomic_DNA"/>
</dbReference>
<evidence type="ECO:0000256" key="3">
    <source>
        <dbReference type="SAM" id="SignalP"/>
    </source>
</evidence>
<feature type="region of interest" description="Disordered" evidence="2">
    <location>
        <begin position="20"/>
        <end position="50"/>
    </location>
</feature>
<sequence>MKKLLAAAAVLALAACSHAPASSGEAGPSASGSAETTTQTDEPTDTVTETSAYTRIVATSPETSDMALMLAGPENVAVISASAASPMGQNPELARQVTERLETGINPDAEQILSYNPDLVVMTARFESESGVAEQLRAAGVEVLDFDGHEFDTPELYAAAVEKMGEKLAMPVTAAGLTNDFLGRIAQIDAEVAQVESKKSPAVLELIARGGKVMAMGVNNVVPGLAIRAGATDAGAAAGITRTMPIDAETLLKASPDILFVEDFMGAGLEPFEDLLGNPALADVPAIRDGRVVLLPMNEASSTAGLQMDKGYATIATEVQK</sequence>
<name>A0A0W1KJH9_9ACTO</name>
<evidence type="ECO:0000256" key="2">
    <source>
        <dbReference type="SAM" id="MobiDB-lite"/>
    </source>
</evidence>
<dbReference type="InterPro" id="IPR002491">
    <property type="entry name" value="ABC_transptr_periplasmic_BD"/>
</dbReference>
<reference evidence="5 6" key="1">
    <citation type="submission" date="2015-11" db="EMBL/GenBank/DDBJ databases">
        <title>Draft Genome Sequence of the Type Strain Trueperella bernardiae LCDC 89-0504T, Isolated from Blood Culture.</title>
        <authorList>
            <person name="Bernier A.-M."/>
            <person name="Bernard K."/>
        </authorList>
    </citation>
    <scope>NUCLEOTIDE SEQUENCE [LARGE SCALE GENOMIC DNA]</scope>
    <source>
        <strain evidence="5 6">LCDC 89-0504</strain>
    </source>
</reference>
<dbReference type="PROSITE" id="PS50983">
    <property type="entry name" value="FE_B12_PBP"/>
    <property type="match status" value="1"/>
</dbReference>
<dbReference type="OrthoDB" id="9797850at2"/>
<feature type="chain" id="PRO_5006924236" evidence="3">
    <location>
        <begin position="22"/>
        <end position="321"/>
    </location>
</feature>
<gene>
    <name evidence="5" type="primary">hmuT</name>
    <name evidence="5" type="ORF">AQZ59_01448</name>
</gene>
<evidence type="ECO:0000256" key="1">
    <source>
        <dbReference type="ARBA" id="ARBA00008814"/>
    </source>
</evidence>
<dbReference type="PATRIC" id="fig|59561.3.peg.1439"/>
<comment type="similarity">
    <text evidence="1">Belongs to the bacterial solute-binding protein 8 family.</text>
</comment>
<dbReference type="RefSeq" id="WP_062613982.1">
    <property type="nucleotide sequence ID" value="NZ_LNIZ01000007.1"/>
</dbReference>
<dbReference type="Pfam" id="PF01497">
    <property type="entry name" value="Peripla_BP_2"/>
    <property type="match status" value="1"/>
</dbReference>
<dbReference type="Gene3D" id="3.40.50.1980">
    <property type="entry name" value="Nitrogenase molybdenum iron protein domain"/>
    <property type="match status" value="2"/>
</dbReference>
<dbReference type="STRING" id="59561.AQZ59_01448"/>
<accession>A0A0W1KJH9</accession>
<protein>
    <submittedName>
        <fullName evidence="5">Hemin-binding periplasmic protein HmuT</fullName>
    </submittedName>
</protein>
<dbReference type="InterPro" id="IPR050902">
    <property type="entry name" value="ABC_Transporter_SBP"/>
</dbReference>
<dbReference type="Proteomes" id="UP000054404">
    <property type="component" value="Unassembled WGS sequence"/>
</dbReference>